<comment type="caution">
    <text evidence="2">The sequence shown here is derived from an EMBL/GenBank/DDBJ whole genome shotgun (WGS) entry which is preliminary data.</text>
</comment>
<proteinExistence type="predicted"/>
<dbReference type="AlphaFoldDB" id="A0A7J7LZU7"/>
<dbReference type="InterPro" id="IPR013112">
    <property type="entry name" value="FAD-bd_8"/>
</dbReference>
<dbReference type="EMBL" id="JACGCM010001859">
    <property type="protein sequence ID" value="KAF6148074.1"/>
    <property type="molecule type" value="Genomic_DNA"/>
</dbReference>
<evidence type="ECO:0000313" key="3">
    <source>
        <dbReference type="Proteomes" id="UP000541444"/>
    </source>
</evidence>
<protein>
    <recommendedName>
        <fullName evidence="1">FAD-binding 8 domain-containing protein</fullName>
    </recommendedName>
</protein>
<organism evidence="2 3">
    <name type="scientific">Kingdonia uniflora</name>
    <dbReference type="NCBI Taxonomy" id="39325"/>
    <lineage>
        <taxon>Eukaryota</taxon>
        <taxon>Viridiplantae</taxon>
        <taxon>Streptophyta</taxon>
        <taxon>Embryophyta</taxon>
        <taxon>Tracheophyta</taxon>
        <taxon>Spermatophyta</taxon>
        <taxon>Magnoliopsida</taxon>
        <taxon>Ranunculales</taxon>
        <taxon>Circaeasteraceae</taxon>
        <taxon>Kingdonia</taxon>
    </lineage>
</organism>
<dbReference type="Pfam" id="PF08022">
    <property type="entry name" value="FAD_binding_8"/>
    <property type="match status" value="1"/>
</dbReference>
<accession>A0A7J7LZU7</accession>
<keyword evidence="3" id="KW-1185">Reference proteome</keyword>
<dbReference type="Proteomes" id="UP000541444">
    <property type="component" value="Unassembled WGS sequence"/>
</dbReference>
<name>A0A7J7LZU7_9MAGN</name>
<feature type="domain" description="FAD-binding 8" evidence="1">
    <location>
        <begin position="5"/>
        <end position="43"/>
    </location>
</feature>
<gene>
    <name evidence="2" type="ORF">GIB67_024249</name>
</gene>
<evidence type="ECO:0000259" key="1">
    <source>
        <dbReference type="Pfam" id="PF08022"/>
    </source>
</evidence>
<sequence>MPSFCLTRHPFSLTSAPDDDHLSVHIRTLDDWSYQTYSLFQEVREILKMMFQLYFLPRSLKMKYMLWSNRH</sequence>
<evidence type="ECO:0000313" key="2">
    <source>
        <dbReference type="EMBL" id="KAF6148074.1"/>
    </source>
</evidence>
<dbReference type="OrthoDB" id="1739548at2759"/>
<reference evidence="2 3" key="1">
    <citation type="journal article" date="2020" name="IScience">
        <title>Genome Sequencing of the Endangered Kingdonia uniflora (Circaeasteraceae, Ranunculales) Reveals Potential Mechanisms of Evolutionary Specialization.</title>
        <authorList>
            <person name="Sun Y."/>
            <person name="Deng T."/>
            <person name="Zhang A."/>
            <person name="Moore M.J."/>
            <person name="Landis J.B."/>
            <person name="Lin N."/>
            <person name="Zhang H."/>
            <person name="Zhang X."/>
            <person name="Huang J."/>
            <person name="Zhang X."/>
            <person name="Sun H."/>
            <person name="Wang H."/>
        </authorList>
    </citation>
    <scope>NUCLEOTIDE SEQUENCE [LARGE SCALE GENOMIC DNA]</scope>
    <source>
        <strain evidence="2">TB1705</strain>
        <tissue evidence="2">Leaf</tissue>
    </source>
</reference>
<dbReference type="GO" id="GO:0016491">
    <property type="term" value="F:oxidoreductase activity"/>
    <property type="evidence" value="ECO:0007669"/>
    <property type="project" value="InterPro"/>
</dbReference>